<dbReference type="InterPro" id="IPR002156">
    <property type="entry name" value="RNaseH_domain"/>
</dbReference>
<keyword evidence="4" id="KW-0540">Nuclease</keyword>
<accession>G0PNY1</accession>
<keyword evidence="7" id="KW-0378">Hydrolase</keyword>
<dbReference type="GO" id="GO:0043137">
    <property type="term" value="P:DNA replication, removal of RNA primer"/>
    <property type="evidence" value="ECO:0007669"/>
    <property type="project" value="TreeGrafter"/>
</dbReference>
<comment type="catalytic activity">
    <reaction evidence="1">
        <text>Endonucleolytic cleavage to 5'-phosphomonoester.</text>
        <dbReference type="EC" id="3.1.26.4"/>
    </reaction>
</comment>
<evidence type="ECO:0000256" key="7">
    <source>
        <dbReference type="ARBA" id="ARBA00022801"/>
    </source>
</evidence>
<gene>
    <name evidence="10" type="ORF">CAEBREN_01466</name>
</gene>
<keyword evidence="5" id="KW-0479">Metal-binding</keyword>
<keyword evidence="11" id="KW-1185">Reference proteome</keyword>
<dbReference type="AlphaFoldDB" id="G0PNY1"/>
<evidence type="ECO:0000256" key="2">
    <source>
        <dbReference type="ARBA" id="ARBA00005300"/>
    </source>
</evidence>
<evidence type="ECO:0000256" key="4">
    <source>
        <dbReference type="ARBA" id="ARBA00022722"/>
    </source>
</evidence>
<reference evidence="11" key="1">
    <citation type="submission" date="2011-07" db="EMBL/GenBank/DDBJ databases">
        <authorList>
            <consortium name="Caenorhabditis brenneri Sequencing and Analysis Consortium"/>
            <person name="Wilson R.K."/>
        </authorList>
    </citation>
    <scope>NUCLEOTIDE SEQUENCE [LARGE SCALE GENOMIC DNA]</scope>
    <source>
        <strain evidence="11">PB2801</strain>
    </source>
</reference>
<dbReference type="STRING" id="135651.G0PNY1"/>
<dbReference type="InterPro" id="IPR012337">
    <property type="entry name" value="RNaseH-like_sf"/>
</dbReference>
<dbReference type="HOGENOM" id="CLU_1210727_0_0_1"/>
<comment type="similarity">
    <text evidence="2">Belongs to the RNase H family.</text>
</comment>
<dbReference type="Pfam" id="PF00075">
    <property type="entry name" value="RNase_H"/>
    <property type="match status" value="1"/>
</dbReference>
<sequence length="229" mass="25459">MNRLTAAYRLIYDQKIANLGIAKFQKQYRSVLPVCMKYKVIAEVYTDGSCSFNGKMNARAAIGVWWKYEPQNNHSEKVDGIQENNRAELAAAVHAIDQAAMQGYCGIKVKVDSEFVIKAINKIIDFTKPSYNGKYQDLMEILDALKEEIVVSVQYVKAHSGILGNEQADRLAKSALKPEKVNKLAGSVKNETQKKAATAKRSKATKVEENGSGSKNNKKETPKLEGKKN</sequence>
<feature type="compositionally biased region" description="Basic and acidic residues" evidence="8">
    <location>
        <begin position="217"/>
        <end position="229"/>
    </location>
</feature>
<keyword evidence="6" id="KW-0255">Endonuclease</keyword>
<evidence type="ECO:0000259" key="9">
    <source>
        <dbReference type="PROSITE" id="PS50879"/>
    </source>
</evidence>
<dbReference type="OrthoDB" id="90239at2759"/>
<dbReference type="PROSITE" id="PS50879">
    <property type="entry name" value="RNASE_H_1"/>
    <property type="match status" value="1"/>
</dbReference>
<organism evidence="11">
    <name type="scientific">Caenorhabditis brenneri</name>
    <name type="common">Nematode worm</name>
    <dbReference type="NCBI Taxonomy" id="135651"/>
    <lineage>
        <taxon>Eukaryota</taxon>
        <taxon>Metazoa</taxon>
        <taxon>Ecdysozoa</taxon>
        <taxon>Nematoda</taxon>
        <taxon>Chromadorea</taxon>
        <taxon>Rhabditida</taxon>
        <taxon>Rhabditina</taxon>
        <taxon>Rhabditomorpha</taxon>
        <taxon>Rhabditoidea</taxon>
        <taxon>Rhabditidae</taxon>
        <taxon>Peloderinae</taxon>
        <taxon>Caenorhabditis</taxon>
    </lineage>
</organism>
<evidence type="ECO:0000256" key="6">
    <source>
        <dbReference type="ARBA" id="ARBA00022759"/>
    </source>
</evidence>
<dbReference type="InterPro" id="IPR050092">
    <property type="entry name" value="RNase_H"/>
</dbReference>
<feature type="region of interest" description="Disordered" evidence="8">
    <location>
        <begin position="183"/>
        <end position="229"/>
    </location>
</feature>
<feature type="domain" description="RNase H type-1" evidence="9">
    <location>
        <begin position="38"/>
        <end position="177"/>
    </location>
</feature>
<dbReference type="eggNOG" id="KOG3752">
    <property type="taxonomic scope" value="Eukaryota"/>
</dbReference>
<evidence type="ECO:0000256" key="5">
    <source>
        <dbReference type="ARBA" id="ARBA00022723"/>
    </source>
</evidence>
<protein>
    <recommendedName>
        <fullName evidence="3">ribonuclease H</fullName>
        <ecNumber evidence="3">3.1.26.4</ecNumber>
    </recommendedName>
</protein>
<dbReference type="InParanoid" id="G0PNY1"/>
<dbReference type="Proteomes" id="UP000008068">
    <property type="component" value="Unassembled WGS sequence"/>
</dbReference>
<dbReference type="Gene3D" id="3.30.420.10">
    <property type="entry name" value="Ribonuclease H-like superfamily/Ribonuclease H"/>
    <property type="match status" value="1"/>
</dbReference>
<evidence type="ECO:0000313" key="10">
    <source>
        <dbReference type="EMBL" id="EGT47339.1"/>
    </source>
</evidence>
<proteinExistence type="inferred from homology"/>
<dbReference type="GO" id="GO:0004523">
    <property type="term" value="F:RNA-DNA hybrid ribonuclease activity"/>
    <property type="evidence" value="ECO:0007669"/>
    <property type="project" value="UniProtKB-EC"/>
</dbReference>
<dbReference type="PANTHER" id="PTHR10642:SF26">
    <property type="entry name" value="RIBONUCLEASE H1"/>
    <property type="match status" value="1"/>
</dbReference>
<dbReference type="EC" id="3.1.26.4" evidence="3"/>
<evidence type="ECO:0000256" key="8">
    <source>
        <dbReference type="SAM" id="MobiDB-lite"/>
    </source>
</evidence>
<evidence type="ECO:0000256" key="3">
    <source>
        <dbReference type="ARBA" id="ARBA00012180"/>
    </source>
</evidence>
<dbReference type="InterPro" id="IPR036397">
    <property type="entry name" value="RNaseH_sf"/>
</dbReference>
<evidence type="ECO:0000313" key="11">
    <source>
        <dbReference type="Proteomes" id="UP000008068"/>
    </source>
</evidence>
<dbReference type="EMBL" id="GL382581">
    <property type="protein sequence ID" value="EGT47339.1"/>
    <property type="molecule type" value="Genomic_DNA"/>
</dbReference>
<dbReference type="SUPFAM" id="SSF53098">
    <property type="entry name" value="Ribonuclease H-like"/>
    <property type="match status" value="1"/>
</dbReference>
<name>G0PNY1_CAEBE</name>
<dbReference type="CDD" id="cd09280">
    <property type="entry name" value="RNase_HI_eukaryote_like"/>
    <property type="match status" value="1"/>
</dbReference>
<dbReference type="PANTHER" id="PTHR10642">
    <property type="entry name" value="RIBONUCLEASE H1"/>
    <property type="match status" value="1"/>
</dbReference>
<evidence type="ECO:0000256" key="1">
    <source>
        <dbReference type="ARBA" id="ARBA00000077"/>
    </source>
</evidence>
<dbReference type="GO" id="GO:0003676">
    <property type="term" value="F:nucleic acid binding"/>
    <property type="evidence" value="ECO:0007669"/>
    <property type="project" value="InterPro"/>
</dbReference>
<dbReference type="GO" id="GO:0046872">
    <property type="term" value="F:metal ion binding"/>
    <property type="evidence" value="ECO:0007669"/>
    <property type="project" value="UniProtKB-KW"/>
</dbReference>